<keyword evidence="7" id="KW-0626">Porin</keyword>
<evidence type="ECO:0000256" key="1">
    <source>
        <dbReference type="ARBA" id="ARBA00004571"/>
    </source>
</evidence>
<evidence type="ECO:0000256" key="4">
    <source>
        <dbReference type="ARBA" id="ARBA00022452"/>
    </source>
</evidence>
<dbReference type="Proteomes" id="UP001139559">
    <property type="component" value="Unassembled WGS sequence"/>
</dbReference>
<evidence type="ECO:0000256" key="8">
    <source>
        <dbReference type="ARBA" id="ARBA00023136"/>
    </source>
</evidence>
<dbReference type="InterPro" id="IPR050286">
    <property type="entry name" value="G_neg_Bact_CarbUptk_Porin"/>
</dbReference>
<organism evidence="11 12">
    <name type="scientific">Vibrio amylolyticus</name>
    <dbReference type="NCBI Taxonomy" id="2847292"/>
    <lineage>
        <taxon>Bacteria</taxon>
        <taxon>Pseudomonadati</taxon>
        <taxon>Pseudomonadota</taxon>
        <taxon>Gammaproteobacteria</taxon>
        <taxon>Vibrionales</taxon>
        <taxon>Vibrionaceae</taxon>
        <taxon>Vibrio</taxon>
    </lineage>
</organism>
<keyword evidence="9" id="KW-0998">Cell outer membrane</keyword>
<dbReference type="AlphaFoldDB" id="A0A9X1XID4"/>
<proteinExistence type="inferred from homology"/>
<dbReference type="GO" id="GO:0015144">
    <property type="term" value="F:carbohydrate transmembrane transporter activity"/>
    <property type="evidence" value="ECO:0007669"/>
    <property type="project" value="TreeGrafter"/>
</dbReference>
<dbReference type="InterPro" id="IPR036998">
    <property type="entry name" value="Porin_LamB_sf"/>
</dbReference>
<dbReference type="Pfam" id="PF02264">
    <property type="entry name" value="LamB"/>
    <property type="match status" value="1"/>
</dbReference>
<reference evidence="11" key="1">
    <citation type="submission" date="2021-11" db="EMBL/GenBank/DDBJ databases">
        <title>Vibrio ZSDE26 sp. nov. and Vibrio ZSDZ34 sp. nov., isolated from coastal seawater in Qingdao.</title>
        <authorList>
            <person name="Zhang P."/>
        </authorList>
    </citation>
    <scope>NUCLEOTIDE SEQUENCE</scope>
    <source>
        <strain evidence="11">ZSDE26</strain>
    </source>
</reference>
<comment type="similarity">
    <text evidence="2">Belongs to the porin LamB (TC 1.B.3) family.</text>
</comment>
<gene>
    <name evidence="11" type="ORF">KP803_06445</name>
</gene>
<protein>
    <submittedName>
        <fullName evidence="11">Carbohydrate porin</fullName>
    </submittedName>
</protein>
<dbReference type="GO" id="GO:0015288">
    <property type="term" value="F:porin activity"/>
    <property type="evidence" value="ECO:0007669"/>
    <property type="project" value="UniProtKB-KW"/>
</dbReference>
<evidence type="ECO:0000256" key="3">
    <source>
        <dbReference type="ARBA" id="ARBA00022448"/>
    </source>
</evidence>
<evidence type="ECO:0000313" key="11">
    <source>
        <dbReference type="EMBL" id="MCK6262916.1"/>
    </source>
</evidence>
<dbReference type="GO" id="GO:0015774">
    <property type="term" value="P:polysaccharide transport"/>
    <property type="evidence" value="ECO:0007669"/>
    <property type="project" value="TreeGrafter"/>
</dbReference>
<feature type="chain" id="PRO_5040776046" evidence="10">
    <location>
        <begin position="24"/>
        <end position="420"/>
    </location>
</feature>
<dbReference type="RefSeq" id="WP_248008024.1">
    <property type="nucleotide sequence ID" value="NZ_JAJHVV010000003.1"/>
</dbReference>
<sequence length="420" mass="46544">MKFKPTKIALACGAMLFTSSAMATSDIDFFGYMRAGAHVSPNSNNGNGHPDYISAEGAAGKYRLGNEDDWMEFGLKSDLISENGQRGQIGIMIGSWHDVQEFGGGISDSFDVMQVWGQLHGVFGSDVTSMWAGKLYPRSIADDMLDYEYWDNYGRGFGLRDIELPGMLMDVTYNYNNGEMTQSPPAGGDNDDRFITAVHLPELRVHGIDVPGGHLALGVNLASVVDDSVLKEIVTNAQTTGYMLTASHRGNFAGFDNILTLQYTDGIGVAGWSGTQIVNVEAPGSSVRLFNHGNYTFNDKWSAGYSIAFEDIDMDFDNKDGKEWFNAGIRPRYNWNTFTQTELELGYQQAKSKTYDGTNTSAKATLSQKFHFGDVPHIRLYVTYAEKDTHWEERSFGEHASVSNDKFDSVSFGAQFEAWW</sequence>
<dbReference type="GO" id="GO:0006811">
    <property type="term" value="P:monoatomic ion transport"/>
    <property type="evidence" value="ECO:0007669"/>
    <property type="project" value="UniProtKB-KW"/>
</dbReference>
<dbReference type="PANTHER" id="PTHR38762">
    <property type="entry name" value="CRYPTIC OUTER MEMBRANE PORIN BGLH-RELATED"/>
    <property type="match status" value="1"/>
</dbReference>
<evidence type="ECO:0000256" key="2">
    <source>
        <dbReference type="ARBA" id="ARBA00007055"/>
    </source>
</evidence>
<keyword evidence="4" id="KW-1134">Transmembrane beta strand</keyword>
<evidence type="ECO:0000256" key="5">
    <source>
        <dbReference type="ARBA" id="ARBA00022692"/>
    </source>
</evidence>
<dbReference type="InterPro" id="IPR003192">
    <property type="entry name" value="Porin_LamB"/>
</dbReference>
<evidence type="ECO:0000256" key="9">
    <source>
        <dbReference type="ARBA" id="ARBA00023237"/>
    </source>
</evidence>
<keyword evidence="10" id="KW-0732">Signal</keyword>
<evidence type="ECO:0000256" key="10">
    <source>
        <dbReference type="SAM" id="SignalP"/>
    </source>
</evidence>
<comment type="subcellular location">
    <subcellularLocation>
        <location evidence="1">Cell outer membrane</location>
        <topology evidence="1">Multi-pass membrane protein</topology>
    </subcellularLocation>
</comment>
<name>A0A9X1XID4_9VIBR</name>
<dbReference type="EMBL" id="JAJHVV010000003">
    <property type="protein sequence ID" value="MCK6262916.1"/>
    <property type="molecule type" value="Genomic_DNA"/>
</dbReference>
<evidence type="ECO:0000256" key="7">
    <source>
        <dbReference type="ARBA" id="ARBA00023114"/>
    </source>
</evidence>
<evidence type="ECO:0000256" key="6">
    <source>
        <dbReference type="ARBA" id="ARBA00023065"/>
    </source>
</evidence>
<keyword evidence="8" id="KW-0472">Membrane</keyword>
<comment type="caution">
    <text evidence="11">The sequence shown here is derived from an EMBL/GenBank/DDBJ whole genome shotgun (WGS) entry which is preliminary data.</text>
</comment>
<dbReference type="SUPFAM" id="SSF56935">
    <property type="entry name" value="Porins"/>
    <property type="match status" value="1"/>
</dbReference>
<keyword evidence="6" id="KW-0406">Ion transport</keyword>
<accession>A0A9X1XID4</accession>
<dbReference type="Gene3D" id="2.40.170.10">
    <property type="entry name" value="Porin, LamB type"/>
    <property type="match status" value="1"/>
</dbReference>
<feature type="signal peptide" evidence="10">
    <location>
        <begin position="1"/>
        <end position="23"/>
    </location>
</feature>
<dbReference type="GO" id="GO:0009279">
    <property type="term" value="C:cell outer membrane"/>
    <property type="evidence" value="ECO:0007669"/>
    <property type="project" value="UniProtKB-SubCell"/>
</dbReference>
<keyword evidence="3" id="KW-0813">Transport</keyword>
<keyword evidence="5" id="KW-0812">Transmembrane</keyword>
<dbReference type="GO" id="GO:0046930">
    <property type="term" value="C:pore complex"/>
    <property type="evidence" value="ECO:0007669"/>
    <property type="project" value="UniProtKB-KW"/>
</dbReference>
<dbReference type="PANTHER" id="PTHR38762:SF1">
    <property type="entry name" value="CRYPTIC OUTER MEMBRANE PORIN BGLH-RELATED"/>
    <property type="match status" value="1"/>
</dbReference>
<evidence type="ECO:0000313" key="12">
    <source>
        <dbReference type="Proteomes" id="UP001139559"/>
    </source>
</evidence>
<keyword evidence="12" id="KW-1185">Reference proteome</keyword>